<dbReference type="AlphaFoldDB" id="W8RAI2"/>
<organism evidence="2 3">
    <name type="scientific">Stutzerimonas stutzeri</name>
    <name type="common">Pseudomonas stutzeri</name>
    <dbReference type="NCBI Taxonomy" id="316"/>
    <lineage>
        <taxon>Bacteria</taxon>
        <taxon>Pseudomonadati</taxon>
        <taxon>Pseudomonadota</taxon>
        <taxon>Gammaproteobacteria</taxon>
        <taxon>Pseudomonadales</taxon>
        <taxon>Pseudomonadaceae</taxon>
        <taxon>Stutzerimonas</taxon>
    </lineage>
</organism>
<dbReference type="RefSeq" id="WP_025242849.1">
    <property type="nucleotide sequence ID" value="NZ_CP007441.1"/>
</dbReference>
<dbReference type="Pfam" id="PF04187">
    <property type="entry name" value="Cofac_haem_bdg"/>
    <property type="match status" value="1"/>
</dbReference>
<dbReference type="OrthoDB" id="9795827at2"/>
<gene>
    <name evidence="2" type="ORF">CH92_16730</name>
</gene>
<reference evidence="3" key="1">
    <citation type="journal article" date="2014" name="Genome Announc.">
        <title>Complete Genome Sequence of the Highly Transformable Pseudomonas stutzeri Strain 28a24.</title>
        <authorList>
            <person name="Smith B.A."/>
            <person name="Dougherty K.M."/>
            <person name="Baltrus D.A."/>
        </authorList>
    </citation>
    <scope>NUCLEOTIDE SEQUENCE [LARGE SCALE GENOMIC DNA]</scope>
    <source>
        <strain evidence="3">28a24</strain>
    </source>
</reference>
<accession>W8RAI2</accession>
<name>W8RAI2_STUST</name>
<dbReference type="InterPro" id="IPR007314">
    <property type="entry name" value="Cofac_haem-bd_dom"/>
</dbReference>
<dbReference type="Gene3D" id="3.40.50.11550">
    <property type="match status" value="1"/>
</dbReference>
<reference evidence="2 3" key="2">
    <citation type="submission" date="2014-03" db="EMBL/GenBank/DDBJ databases">
        <authorList>
            <person name="Baltrus D."/>
            <person name="Dougherty K."/>
        </authorList>
    </citation>
    <scope>NUCLEOTIDE SEQUENCE</scope>
    <source>
        <strain evidence="2 3">28a24</strain>
    </source>
</reference>
<dbReference type="CDD" id="cd14727">
    <property type="entry name" value="ChanN-like"/>
    <property type="match status" value="1"/>
</dbReference>
<dbReference type="PATRIC" id="fig|316.77.peg.3347"/>
<evidence type="ECO:0000313" key="2">
    <source>
        <dbReference type="EMBL" id="AHL76648.1"/>
    </source>
</evidence>
<dbReference type="InterPro" id="IPR016773">
    <property type="entry name" value="Fe3_uptake_reg_CjrA_prd"/>
</dbReference>
<feature type="domain" description="Haem-binding uptake Tiki superfamily ChaN" evidence="1">
    <location>
        <begin position="52"/>
        <end position="245"/>
    </location>
</feature>
<dbReference type="PIRSF" id="PIRSF020419">
    <property type="entry name" value="Fe_uptake_reg_CjrA_prd"/>
    <property type="match status" value="1"/>
</dbReference>
<dbReference type="PROSITE" id="PS51257">
    <property type="entry name" value="PROKAR_LIPOPROTEIN"/>
    <property type="match status" value="1"/>
</dbReference>
<dbReference type="KEGG" id="pstt:CH92_16730"/>
<evidence type="ECO:0000313" key="3">
    <source>
        <dbReference type="Proteomes" id="UP000019522"/>
    </source>
</evidence>
<proteinExistence type="predicted"/>
<dbReference type="Gene3D" id="1.10.8.760">
    <property type="entry name" value="Haem-binding uptake, Tiki superfamily, ChaN, domain 2"/>
    <property type="match status" value="1"/>
</dbReference>
<dbReference type="Proteomes" id="UP000019522">
    <property type="component" value="Chromosome"/>
</dbReference>
<evidence type="ECO:0000259" key="1">
    <source>
        <dbReference type="Pfam" id="PF04187"/>
    </source>
</evidence>
<sequence>MRCLLLVTAVLLVACQTVPPLPQWQSSEGLDHPDLGQIIDLRHRTRISAQQLINELADADEVLVGERHDNPDHHALERWLLEALAQRREQGSLLLEMLNPDQQEKVDGAQASIKRGEWPADLPAALEWQQGWDWRLYAPLVEYALAQPYPLLSANLNRAEIRDIYRRVPVITGAASAEYVRSELLKQIRGAHCNLLPEAQLPAMLAVQQQRDRRMAERLNAAPKPAILVAGAFHVRRDLGVPLYLADQGDTRITRVLILAEVEEPLQAEQADFVWLTPARLQRDYCAGLHETTQPLPK</sequence>
<protein>
    <submittedName>
        <fullName evidence="2">Iron(III) ABC transporter</fullName>
    </submittedName>
</protein>
<dbReference type="EMBL" id="CP007441">
    <property type="protein sequence ID" value="AHL76648.1"/>
    <property type="molecule type" value="Genomic_DNA"/>
</dbReference>
<dbReference type="SUPFAM" id="SSF159501">
    <property type="entry name" value="EreA/ChaN-like"/>
    <property type="match status" value="1"/>
</dbReference>